<dbReference type="SUPFAM" id="SSF53850">
    <property type="entry name" value="Periplasmic binding protein-like II"/>
    <property type="match status" value="1"/>
</dbReference>
<dbReference type="PANTHER" id="PTHR30537">
    <property type="entry name" value="HTH-TYPE TRANSCRIPTIONAL REGULATOR"/>
    <property type="match status" value="1"/>
</dbReference>
<protein>
    <submittedName>
        <fullName evidence="6">LysR family transcriptional regulator</fullName>
    </submittedName>
</protein>
<dbReference type="FunFam" id="1.10.10.10:FF:000001">
    <property type="entry name" value="LysR family transcriptional regulator"/>
    <property type="match status" value="1"/>
</dbReference>
<dbReference type="PROSITE" id="PS50931">
    <property type="entry name" value="HTH_LYSR"/>
    <property type="match status" value="1"/>
</dbReference>
<organism evidence="6 7">
    <name type="scientific">Acinetobacter rongchengensis</name>
    <dbReference type="NCBI Taxonomy" id="2419601"/>
    <lineage>
        <taxon>Bacteria</taxon>
        <taxon>Pseudomonadati</taxon>
        <taxon>Pseudomonadota</taxon>
        <taxon>Gammaproteobacteria</taxon>
        <taxon>Moraxellales</taxon>
        <taxon>Moraxellaceae</taxon>
        <taxon>Acinetobacter</taxon>
    </lineage>
</organism>
<evidence type="ECO:0000256" key="2">
    <source>
        <dbReference type="ARBA" id="ARBA00023015"/>
    </source>
</evidence>
<comment type="similarity">
    <text evidence="1">Belongs to the LysR transcriptional regulatory family.</text>
</comment>
<keyword evidence="7" id="KW-1185">Reference proteome</keyword>
<evidence type="ECO:0000256" key="3">
    <source>
        <dbReference type="ARBA" id="ARBA00023125"/>
    </source>
</evidence>
<dbReference type="Pfam" id="PF00126">
    <property type="entry name" value="HTH_1"/>
    <property type="match status" value="1"/>
</dbReference>
<dbReference type="GO" id="GO:0006351">
    <property type="term" value="P:DNA-templated transcription"/>
    <property type="evidence" value="ECO:0007669"/>
    <property type="project" value="TreeGrafter"/>
</dbReference>
<accession>A0A3A8FD47</accession>
<feature type="domain" description="HTH lysR-type" evidence="5">
    <location>
        <begin position="5"/>
        <end position="62"/>
    </location>
</feature>
<dbReference type="InterPro" id="IPR000847">
    <property type="entry name" value="LysR_HTH_N"/>
</dbReference>
<keyword evidence="4" id="KW-0804">Transcription</keyword>
<dbReference type="InterPro" id="IPR036390">
    <property type="entry name" value="WH_DNA-bd_sf"/>
</dbReference>
<proteinExistence type="inferred from homology"/>
<dbReference type="Gene3D" id="3.40.190.10">
    <property type="entry name" value="Periplasmic binding protein-like II"/>
    <property type="match status" value="2"/>
</dbReference>
<dbReference type="Proteomes" id="UP000280405">
    <property type="component" value="Unassembled WGS sequence"/>
</dbReference>
<evidence type="ECO:0000313" key="7">
    <source>
        <dbReference type="Proteomes" id="UP000280405"/>
    </source>
</evidence>
<gene>
    <name evidence="6" type="ORF">D7V20_05880</name>
</gene>
<dbReference type="InterPro" id="IPR058163">
    <property type="entry name" value="LysR-type_TF_proteobact-type"/>
</dbReference>
<dbReference type="InterPro" id="IPR005119">
    <property type="entry name" value="LysR_subst-bd"/>
</dbReference>
<evidence type="ECO:0000259" key="5">
    <source>
        <dbReference type="PROSITE" id="PS50931"/>
    </source>
</evidence>
<evidence type="ECO:0000256" key="4">
    <source>
        <dbReference type="ARBA" id="ARBA00023163"/>
    </source>
</evidence>
<evidence type="ECO:0000256" key="1">
    <source>
        <dbReference type="ARBA" id="ARBA00009437"/>
    </source>
</evidence>
<dbReference type="AlphaFoldDB" id="A0A3A8FD47"/>
<reference evidence="6 7" key="1">
    <citation type="submission" date="2018-09" db="EMBL/GenBank/DDBJ databases">
        <title>The draft genome of Acinetobacter spp. strains.</title>
        <authorList>
            <person name="Qin J."/>
            <person name="Feng Y."/>
            <person name="Zong Z."/>
        </authorList>
    </citation>
    <scope>NUCLEOTIDE SEQUENCE [LARGE SCALE GENOMIC DNA]</scope>
    <source>
        <strain evidence="6 7">WCHAc060115</strain>
    </source>
</reference>
<keyword evidence="2" id="KW-0805">Transcription regulation</keyword>
<dbReference type="Gene3D" id="1.10.10.10">
    <property type="entry name" value="Winged helix-like DNA-binding domain superfamily/Winged helix DNA-binding domain"/>
    <property type="match status" value="1"/>
</dbReference>
<dbReference type="RefSeq" id="WP_120383391.1">
    <property type="nucleotide sequence ID" value="NZ_RAXT01000007.1"/>
</dbReference>
<dbReference type="EMBL" id="RAXT01000007">
    <property type="protein sequence ID" value="RKG39081.1"/>
    <property type="molecule type" value="Genomic_DNA"/>
</dbReference>
<dbReference type="SUPFAM" id="SSF46785">
    <property type="entry name" value="Winged helix' DNA-binding domain"/>
    <property type="match status" value="1"/>
</dbReference>
<keyword evidence="3" id="KW-0238">DNA-binding</keyword>
<dbReference type="GO" id="GO:0003700">
    <property type="term" value="F:DNA-binding transcription factor activity"/>
    <property type="evidence" value="ECO:0007669"/>
    <property type="project" value="InterPro"/>
</dbReference>
<dbReference type="GO" id="GO:0043565">
    <property type="term" value="F:sequence-specific DNA binding"/>
    <property type="evidence" value="ECO:0007669"/>
    <property type="project" value="TreeGrafter"/>
</dbReference>
<evidence type="ECO:0000313" key="6">
    <source>
        <dbReference type="EMBL" id="RKG39081.1"/>
    </source>
</evidence>
<sequence>MIERLSLNSLKFFYYVARYGSVTIAAEKLFVTQGAVSKQLKNLEEALGFTLFIREGKKLQLTGDGELLFDCCQQVFPQIDQCLVQLKAQSQSHKTLTLSCEPTIAMKWLIPRLIQFKQRHPQIEISLLTDGGEVDFETQSIDLALRRNDFDWGNAVYSEKIADEYVLCIARKNNSYSTQQLFVSSSRPKLWTQFKDRYKAQFKGFQKLTLEHFYLCIEACLAGLGATIVSGYMVEKELNFQLFEMLTPIDPDGSAYYLLSATPFEDDVDKMIFKDWLIEEMRVSQSKLIALSNH</sequence>
<dbReference type="Pfam" id="PF03466">
    <property type="entry name" value="LysR_substrate"/>
    <property type="match status" value="1"/>
</dbReference>
<dbReference type="PANTHER" id="PTHR30537:SF74">
    <property type="entry name" value="HTH-TYPE TRANSCRIPTIONAL REGULATOR TRPI"/>
    <property type="match status" value="1"/>
</dbReference>
<dbReference type="PRINTS" id="PR00039">
    <property type="entry name" value="HTHLYSR"/>
</dbReference>
<comment type="caution">
    <text evidence="6">The sequence shown here is derived from an EMBL/GenBank/DDBJ whole genome shotgun (WGS) entry which is preliminary data.</text>
</comment>
<dbReference type="InterPro" id="IPR036388">
    <property type="entry name" value="WH-like_DNA-bd_sf"/>
</dbReference>
<dbReference type="OrthoDB" id="5526340at2"/>
<name>A0A3A8FD47_9GAMM</name>